<comment type="caution">
    <text evidence="2">The sequence shown here is derived from an EMBL/GenBank/DDBJ whole genome shotgun (WGS) entry which is preliminary data.</text>
</comment>
<reference evidence="2 3" key="1">
    <citation type="submission" date="2017-07" db="EMBL/GenBank/DDBJ databases">
        <title>Amycolatopsis alba DSM 44262 Genome sequencing and assembly.</title>
        <authorList>
            <person name="Kaur N."/>
            <person name="Mayilraj S."/>
        </authorList>
    </citation>
    <scope>NUCLEOTIDE SEQUENCE [LARGE SCALE GENOMIC DNA]</scope>
    <source>
        <strain evidence="2 3">DSM 44262</strain>
    </source>
</reference>
<proteinExistence type="predicted"/>
<dbReference type="Proteomes" id="UP000215563">
    <property type="component" value="Unassembled WGS sequence"/>
</dbReference>
<organism evidence="2 3">
    <name type="scientific">Amycolatopsis alba DSM 44262</name>
    <dbReference type="NCBI Taxonomy" id="1125972"/>
    <lineage>
        <taxon>Bacteria</taxon>
        <taxon>Bacillati</taxon>
        <taxon>Actinomycetota</taxon>
        <taxon>Actinomycetes</taxon>
        <taxon>Pseudonocardiales</taxon>
        <taxon>Pseudonocardiaceae</taxon>
        <taxon>Amycolatopsis</taxon>
    </lineage>
</organism>
<dbReference type="OrthoDB" id="3614459at2"/>
<keyword evidence="3" id="KW-1185">Reference proteome</keyword>
<evidence type="ECO:0000256" key="1">
    <source>
        <dbReference type="SAM" id="MobiDB-lite"/>
    </source>
</evidence>
<feature type="region of interest" description="Disordered" evidence="1">
    <location>
        <begin position="381"/>
        <end position="410"/>
    </location>
</feature>
<accession>A0A229RLH9</accession>
<sequence length="410" mass="43741">MDHLALSGAVARTTTQHTANYPPRPVIPSPITIFCPERTTIAPRTVKVKTTSDVFAAIPHLLGFVPHKSFVLIFIGNDPLRPNRSEMIARVSLDDVGQDPAALARHLTRSAMDHPIAAVIGLAVCPSSPEPGSALPYRTELLTLTHEIRQHGLRIDEVGHVPDFTEGATWQSYLAEDRTGRLPDPFATPVAATVVAEGLVTARSRDDLAAVFTPAGPALRARVAPLIFSALEQTRADRTQPDVARERLARAEGAITAATTGTLPAEDHEIADLIATFSVEPFRSAMFNDRSTKALHGVKALTTYLWRVAPEPCASNLAAIAGLHAYMLGGSTIARIAADAGTARLPLLSLLREVLDRQLSPRELKVVAILAGSEARAELDAFGPAEGPQGAEPNEAAAGPCEPIDRLSRN</sequence>
<gene>
    <name evidence="2" type="ORF">CFP75_23725</name>
</gene>
<evidence type="ECO:0000313" key="3">
    <source>
        <dbReference type="Proteomes" id="UP000215563"/>
    </source>
</evidence>
<dbReference type="EMBL" id="NMQU01000074">
    <property type="protein sequence ID" value="OXM47497.1"/>
    <property type="molecule type" value="Genomic_DNA"/>
</dbReference>
<dbReference type="InterPro" id="IPR025447">
    <property type="entry name" value="DUF4192"/>
</dbReference>
<protein>
    <submittedName>
        <fullName evidence="2">DUF4192 domain-containing protein</fullName>
    </submittedName>
</protein>
<dbReference type="AlphaFoldDB" id="A0A229RLH9"/>
<dbReference type="Pfam" id="PF13830">
    <property type="entry name" value="DUF4192"/>
    <property type="match status" value="1"/>
</dbReference>
<name>A0A229RLH9_AMYAL</name>
<evidence type="ECO:0000313" key="2">
    <source>
        <dbReference type="EMBL" id="OXM47497.1"/>
    </source>
</evidence>